<dbReference type="Gene3D" id="3.40.50.620">
    <property type="entry name" value="HUPs"/>
    <property type="match status" value="2"/>
</dbReference>
<dbReference type="Pfam" id="PF13603">
    <property type="entry name" value="tRNA-synt_1_2"/>
    <property type="match status" value="1"/>
</dbReference>
<dbReference type="SUPFAM" id="SSF47323">
    <property type="entry name" value="Anticodon-binding domain of a subclass of class I aminoacyl-tRNA synthetases"/>
    <property type="match status" value="1"/>
</dbReference>
<keyword evidence="6 11" id="KW-0067">ATP-binding</keyword>
<keyword evidence="7 11" id="KW-0648">Protein biosynthesis</keyword>
<keyword evidence="17" id="KW-1185">Reference proteome</keyword>
<dbReference type="SUPFAM" id="SSF52374">
    <property type="entry name" value="Nucleotidylyl transferase"/>
    <property type="match status" value="1"/>
</dbReference>
<evidence type="ECO:0000256" key="2">
    <source>
        <dbReference type="ARBA" id="ARBA00013164"/>
    </source>
</evidence>
<dbReference type="InterPro" id="IPR002300">
    <property type="entry name" value="aa-tRNA-synth_Ia"/>
</dbReference>
<dbReference type="InterPro" id="IPR001412">
    <property type="entry name" value="aa-tRNA-synth_I_CS"/>
</dbReference>
<dbReference type="Gene3D" id="1.10.10.720">
    <property type="entry name" value="leucyl-tRNA synthetase"/>
    <property type="match status" value="1"/>
</dbReference>
<dbReference type="CDD" id="cd00812">
    <property type="entry name" value="LeuRS_core"/>
    <property type="match status" value="1"/>
</dbReference>
<gene>
    <name evidence="16" type="primary">leuS</name>
    <name evidence="16" type="ORF">EGH21_04775</name>
</gene>
<feature type="domain" description="Methionyl/Valyl/Leucyl/Isoleucyl-tRNA synthetase anticodon-binding" evidence="14">
    <location>
        <begin position="672"/>
        <end position="783"/>
    </location>
</feature>
<dbReference type="FunFam" id="3.40.50.620:FF:000056">
    <property type="entry name" value="Leucine--tRNA ligase"/>
    <property type="match status" value="1"/>
</dbReference>
<dbReference type="GO" id="GO:0004823">
    <property type="term" value="F:leucine-tRNA ligase activity"/>
    <property type="evidence" value="ECO:0007669"/>
    <property type="project" value="UniProtKB-UniRule"/>
</dbReference>
<evidence type="ECO:0000256" key="10">
    <source>
        <dbReference type="NCBIfam" id="TIGR00396"/>
    </source>
</evidence>
<keyword evidence="3" id="KW-0963">Cytoplasm</keyword>
<dbReference type="PANTHER" id="PTHR43740:SF2">
    <property type="entry name" value="LEUCINE--TRNA LIGASE, MITOCHONDRIAL"/>
    <property type="match status" value="1"/>
</dbReference>
<evidence type="ECO:0000256" key="3">
    <source>
        <dbReference type="ARBA" id="ARBA00022490"/>
    </source>
</evidence>
<dbReference type="Pfam" id="PF08264">
    <property type="entry name" value="Anticodon_1"/>
    <property type="match status" value="1"/>
</dbReference>
<evidence type="ECO:0000256" key="9">
    <source>
        <dbReference type="ARBA" id="ARBA00047469"/>
    </source>
</evidence>
<dbReference type="Proteomes" id="UP001430377">
    <property type="component" value="Unassembled WGS sequence"/>
</dbReference>
<feature type="domain" description="Leucyl-tRNA synthetase editing" evidence="15">
    <location>
        <begin position="241"/>
        <end position="421"/>
    </location>
</feature>
<dbReference type="Gene3D" id="3.30.2320.20">
    <property type="entry name" value="Class I aminoacyl-tRNA synthetases (RS)"/>
    <property type="match status" value="1"/>
</dbReference>
<dbReference type="RefSeq" id="WP_220617348.1">
    <property type="nucleotide sequence ID" value="NZ_RKLR01000002.1"/>
</dbReference>
<evidence type="ECO:0000259" key="13">
    <source>
        <dbReference type="Pfam" id="PF00133"/>
    </source>
</evidence>
<evidence type="ECO:0000256" key="7">
    <source>
        <dbReference type="ARBA" id="ARBA00022917"/>
    </source>
</evidence>
<proteinExistence type="inferred from homology"/>
<keyword evidence="5 11" id="KW-0547">Nucleotide-binding</keyword>
<dbReference type="InterPro" id="IPR002302">
    <property type="entry name" value="Leu-tRNA-ligase"/>
</dbReference>
<evidence type="ECO:0000256" key="5">
    <source>
        <dbReference type="ARBA" id="ARBA00022741"/>
    </source>
</evidence>
<dbReference type="NCBIfam" id="TIGR00396">
    <property type="entry name" value="leuS_bact"/>
    <property type="match status" value="1"/>
</dbReference>
<evidence type="ECO:0000256" key="11">
    <source>
        <dbReference type="RuleBase" id="RU363035"/>
    </source>
</evidence>
<evidence type="ECO:0000313" key="17">
    <source>
        <dbReference type="Proteomes" id="UP001430377"/>
    </source>
</evidence>
<dbReference type="HAMAP" id="MF_00049_B">
    <property type="entry name" value="Leu_tRNA_synth_B"/>
    <property type="match status" value="1"/>
</dbReference>
<evidence type="ECO:0000256" key="12">
    <source>
        <dbReference type="SAM" id="MobiDB-lite"/>
    </source>
</evidence>
<dbReference type="FunFam" id="1.10.730.10:FF:000002">
    <property type="entry name" value="Leucine--tRNA ligase"/>
    <property type="match status" value="1"/>
</dbReference>
<keyword evidence="8 11" id="KW-0030">Aminoacyl-tRNA synthetase</keyword>
<protein>
    <recommendedName>
        <fullName evidence="2 10">Leucine--tRNA ligase</fullName>
        <ecNumber evidence="2 10">6.1.1.4</ecNumber>
    </recommendedName>
</protein>
<sequence length="902" mass="102020">MTTTGEERERGFDHTAIEPRWQAAWEDADVFRIDDDAEDPEYVLAMFPYTSGSLHMGHVRNYTITDAFARFERMRGESVLHPMGWDSFGLPAENAAEERDTNPRDWTMQCIDSMKEQLTEMGFGYDWEREIATCEPEYYRWNQWLFKRFREEGLVERQGAELNWCPSCETVLADEQVEEGEAPEEPHGDGGAVEVCWRCDTPIEHREMDQWFFTITDYAEELLEALDELDGWPNNVREMQRNWIGKQEGASVAFEIPGYGEVDIFTTRLDTIYGATYFSLAPGHPVAQEIAEDDEDVAEYIHEAEQADEDDLDVTSGVFTGEYAVNPATGEEIPVYVADYVLTDVGTGALYAVPAHDDRDHEFAQYHDIDIVQVVEPTEDADVDPEDVDVQEEAYTEDGLLVNSGEYDGLHSEEAREQFVEVFDGEHRTEYNLRDWGISRQRYWGTPIPMIHCDDCGYVEVPDEDLPVELPEFVHTTGNPLDAAEEWKHVDCPDCGGDAVRETDTMDTFVDSSWYFLRYTSPDLEDAPFDAERATDWMPVDQYVGGIEHAVMHLLYARFFTKVLDDTDLLEGVREPFTNLTNQGMVLGEDGHKMSKSRGNGVSPQRIIEEYGADTARLFIMEAAQPEKELAWSAEEVQSAHSFLQNVYRLAEEYAEGEVETGDAGADIADYVAREIDATAARATEEYEQFRFNHALQAVRELVSLLRRYEDATTPDAEVLERGITTAAKLLAPVAPHVGEEIWDRLDRDGLMADADWPSAEAPEDYAVARRLVENTREDVRDIVDTVGIEDPQTVTLAVAPEWKHRVVDVAREADNVVPAVMQNEELQRYGEAAADFAKDLAGRAQYDETLSPEGERAALERAAWLVEREFDAEVVVLSADEADDGLAKKAEPGRPAIDIES</sequence>
<accession>A0AAW4PLC3</accession>
<dbReference type="GO" id="GO:0006429">
    <property type="term" value="P:leucyl-tRNA aminoacylation"/>
    <property type="evidence" value="ECO:0007669"/>
    <property type="project" value="UniProtKB-UniRule"/>
</dbReference>
<dbReference type="AlphaFoldDB" id="A0AAW4PLC3"/>
<feature type="region of interest" description="Disordered" evidence="12">
    <location>
        <begin position="882"/>
        <end position="902"/>
    </location>
</feature>
<dbReference type="InterPro" id="IPR013155">
    <property type="entry name" value="M/V/L/I-tRNA-synth_anticd-bd"/>
</dbReference>
<keyword evidence="4 11" id="KW-0436">Ligase</keyword>
<dbReference type="InterPro" id="IPR014729">
    <property type="entry name" value="Rossmann-like_a/b/a_fold"/>
</dbReference>
<dbReference type="GO" id="GO:0005737">
    <property type="term" value="C:cytoplasm"/>
    <property type="evidence" value="ECO:0007669"/>
    <property type="project" value="UniProtKB-UniRule"/>
</dbReference>
<comment type="caution">
    <text evidence="16">The sequence shown here is derived from an EMBL/GenBank/DDBJ whole genome shotgun (WGS) entry which is preliminary data.</text>
</comment>
<dbReference type="PANTHER" id="PTHR43740">
    <property type="entry name" value="LEUCYL-TRNA SYNTHETASE"/>
    <property type="match status" value="1"/>
</dbReference>
<comment type="similarity">
    <text evidence="1 11">Belongs to the class-I aminoacyl-tRNA synthetase family.</text>
</comment>
<dbReference type="SUPFAM" id="SSF50677">
    <property type="entry name" value="ValRS/IleRS/LeuRS editing domain"/>
    <property type="match status" value="1"/>
</dbReference>
<dbReference type="InterPro" id="IPR009080">
    <property type="entry name" value="tRNAsynth_Ia_anticodon-bd"/>
</dbReference>
<dbReference type="PROSITE" id="PS00178">
    <property type="entry name" value="AA_TRNA_LIGASE_I"/>
    <property type="match status" value="1"/>
</dbReference>
<dbReference type="PRINTS" id="PR00985">
    <property type="entry name" value="TRNASYNTHLEU"/>
</dbReference>
<evidence type="ECO:0000256" key="6">
    <source>
        <dbReference type="ARBA" id="ARBA00022840"/>
    </source>
</evidence>
<dbReference type="CDD" id="cd07958">
    <property type="entry name" value="Anticodon_Ia_Leu_BEm"/>
    <property type="match status" value="1"/>
</dbReference>
<dbReference type="GO" id="GO:0005524">
    <property type="term" value="F:ATP binding"/>
    <property type="evidence" value="ECO:0007669"/>
    <property type="project" value="UniProtKB-KW"/>
</dbReference>
<dbReference type="EC" id="6.1.1.4" evidence="2 10"/>
<dbReference type="Pfam" id="PF00133">
    <property type="entry name" value="tRNA-synt_1"/>
    <property type="match status" value="1"/>
</dbReference>
<comment type="catalytic activity">
    <reaction evidence="9">
        <text>tRNA(Leu) + L-leucine + ATP = L-leucyl-tRNA(Leu) + AMP + diphosphate</text>
        <dbReference type="Rhea" id="RHEA:11688"/>
        <dbReference type="Rhea" id="RHEA-COMP:9613"/>
        <dbReference type="Rhea" id="RHEA-COMP:9622"/>
        <dbReference type="ChEBI" id="CHEBI:30616"/>
        <dbReference type="ChEBI" id="CHEBI:33019"/>
        <dbReference type="ChEBI" id="CHEBI:57427"/>
        <dbReference type="ChEBI" id="CHEBI:78442"/>
        <dbReference type="ChEBI" id="CHEBI:78494"/>
        <dbReference type="ChEBI" id="CHEBI:456215"/>
        <dbReference type="EC" id="6.1.1.4"/>
    </reaction>
</comment>
<dbReference type="Gene3D" id="1.10.730.10">
    <property type="entry name" value="Isoleucyl-tRNA Synthetase, Domain 1"/>
    <property type="match status" value="1"/>
</dbReference>
<evidence type="ECO:0000256" key="8">
    <source>
        <dbReference type="ARBA" id="ARBA00023146"/>
    </source>
</evidence>
<evidence type="ECO:0000259" key="15">
    <source>
        <dbReference type="Pfam" id="PF13603"/>
    </source>
</evidence>
<dbReference type="InterPro" id="IPR025709">
    <property type="entry name" value="Leu_tRNA-synth_edit"/>
</dbReference>
<reference evidence="16 17" key="1">
    <citation type="submission" date="2021-06" db="EMBL/GenBank/DDBJ databases">
        <title>Halomicroarcula sp. a new haloarchaeum isolated from saline soil.</title>
        <authorList>
            <person name="Duran-Viseras A."/>
            <person name="Sanchez-Porro C."/>
            <person name="Ventosa A."/>
        </authorList>
    </citation>
    <scope>NUCLEOTIDE SEQUENCE [LARGE SCALE GENOMIC DNA]</scope>
    <source>
        <strain evidence="16 17">F13</strain>
    </source>
</reference>
<evidence type="ECO:0000256" key="1">
    <source>
        <dbReference type="ARBA" id="ARBA00005594"/>
    </source>
</evidence>
<dbReference type="EMBL" id="RKLR01000002">
    <property type="protein sequence ID" value="MBX0322343.1"/>
    <property type="molecule type" value="Genomic_DNA"/>
</dbReference>
<name>A0AAW4PLC3_9EURY</name>
<dbReference type="FunFam" id="3.40.50.620:FF:000003">
    <property type="entry name" value="Leucine--tRNA ligase"/>
    <property type="match status" value="1"/>
</dbReference>
<evidence type="ECO:0000259" key="14">
    <source>
        <dbReference type="Pfam" id="PF08264"/>
    </source>
</evidence>
<evidence type="ECO:0000313" key="16">
    <source>
        <dbReference type="EMBL" id="MBX0322343.1"/>
    </source>
</evidence>
<organism evidence="16 17">
    <name type="scientific">Haloarcula rubra</name>
    <dbReference type="NCBI Taxonomy" id="2487747"/>
    <lineage>
        <taxon>Archaea</taxon>
        <taxon>Methanobacteriati</taxon>
        <taxon>Methanobacteriota</taxon>
        <taxon>Stenosarchaea group</taxon>
        <taxon>Halobacteria</taxon>
        <taxon>Halobacteriales</taxon>
        <taxon>Haloarculaceae</taxon>
        <taxon>Haloarcula</taxon>
    </lineage>
</organism>
<dbReference type="InterPro" id="IPR009008">
    <property type="entry name" value="Val/Leu/Ile-tRNA-synth_edit"/>
</dbReference>
<evidence type="ECO:0000256" key="4">
    <source>
        <dbReference type="ARBA" id="ARBA00022598"/>
    </source>
</evidence>
<feature type="domain" description="Aminoacyl-tRNA synthetase class Ia" evidence="13">
    <location>
        <begin position="432"/>
        <end position="632"/>
    </location>
</feature>
<dbReference type="GO" id="GO:0002161">
    <property type="term" value="F:aminoacyl-tRNA deacylase activity"/>
    <property type="evidence" value="ECO:0007669"/>
    <property type="project" value="InterPro"/>
</dbReference>